<dbReference type="SUPFAM" id="SSF47459">
    <property type="entry name" value="HLH, helix-loop-helix DNA-binding domain"/>
    <property type="match status" value="1"/>
</dbReference>
<feature type="domain" description="BHLH" evidence="8">
    <location>
        <begin position="393"/>
        <end position="443"/>
    </location>
</feature>
<dbReference type="GO" id="GO:0046983">
    <property type="term" value="F:protein dimerization activity"/>
    <property type="evidence" value="ECO:0007669"/>
    <property type="project" value="InterPro"/>
</dbReference>
<evidence type="ECO:0000259" key="8">
    <source>
        <dbReference type="PROSITE" id="PS50888"/>
    </source>
</evidence>
<dbReference type="InterPro" id="IPR011598">
    <property type="entry name" value="bHLH_dom"/>
</dbReference>
<dbReference type="Pfam" id="PF00010">
    <property type="entry name" value="HLH"/>
    <property type="match status" value="1"/>
</dbReference>
<proteinExistence type="predicted"/>
<feature type="coiled-coil region" evidence="6">
    <location>
        <begin position="433"/>
        <end position="460"/>
    </location>
</feature>
<dbReference type="RefSeq" id="XP_016451818.1">
    <property type="nucleotide sequence ID" value="XM_016596332.2"/>
</dbReference>
<gene>
    <name evidence="10" type="primary">LOC107776436</name>
</gene>
<evidence type="ECO:0000256" key="6">
    <source>
        <dbReference type="SAM" id="Coils"/>
    </source>
</evidence>
<name>A0A1S3YIF4_TOBAC</name>
<evidence type="ECO:0000256" key="7">
    <source>
        <dbReference type="SAM" id="MobiDB-lite"/>
    </source>
</evidence>
<keyword evidence="9" id="KW-1185">Reference proteome</keyword>
<dbReference type="GeneID" id="107776436"/>
<sequence>MDQSRFQQQPINSGLTRYRSAPSSYFSSLLSSTPSSGGGTNITSGGCGYARDDFSQLQNSRGSNSTDIEQVFAKFVASIGNQGSNSGSFSSTQQIQDNPTSNMNVRSDFIVPKQEVKQQHERLTRHRSSDYSLVSLMNYQTQAQQQSQSQFISSVKQEPEMNYQNLAPQRIDNSKVATSLAAVDNSFTFMTSVNSTGVSPVNIGGRVGAGAGVGVGGGNTNLTRYNSSPAGFFDLINIENEYGGMRGIGSYGTGANATTEASLLSSKRFKTQVGISSGKPPASPGLMTPISEIGDKVVEENSIGDEQKNDESCITDFPIPSWEDSHILSDDFLKAEDIEIEPFSNVNASNIQNSEGLSRPPIPLSHHLSLPTSTLEKLLQDSTPLNVRAKRGCATHPRSIAERVRRTKISDRMRRLQDLVPNMDKQTNTADMLDFAVDYIKELEKQVKILAEKRAKCTCTNK</sequence>
<evidence type="ECO:0000256" key="5">
    <source>
        <dbReference type="ARBA" id="ARBA00023242"/>
    </source>
</evidence>
<evidence type="ECO:0000256" key="4">
    <source>
        <dbReference type="ARBA" id="ARBA00023163"/>
    </source>
</evidence>
<evidence type="ECO:0000256" key="3">
    <source>
        <dbReference type="ARBA" id="ARBA00023125"/>
    </source>
</evidence>
<dbReference type="Gene3D" id="4.10.280.10">
    <property type="entry name" value="Helix-loop-helix DNA-binding domain"/>
    <property type="match status" value="1"/>
</dbReference>
<dbReference type="GO" id="GO:0005634">
    <property type="term" value="C:nucleus"/>
    <property type="evidence" value="ECO:0000318"/>
    <property type="project" value="GO_Central"/>
</dbReference>
<evidence type="ECO:0000313" key="9">
    <source>
        <dbReference type="Proteomes" id="UP000790787"/>
    </source>
</evidence>
<protein>
    <submittedName>
        <fullName evidence="10">Uncharacterized protein LOC107776436</fullName>
    </submittedName>
</protein>
<dbReference type="GO" id="GO:0000981">
    <property type="term" value="F:DNA-binding transcription factor activity, RNA polymerase II-specific"/>
    <property type="evidence" value="ECO:0000318"/>
    <property type="project" value="GO_Central"/>
</dbReference>
<evidence type="ECO:0000256" key="1">
    <source>
        <dbReference type="ARBA" id="ARBA00004123"/>
    </source>
</evidence>
<dbReference type="PANTHER" id="PTHR16223">
    <property type="entry name" value="TRANSCRIPTION FACTOR BHLH83-RELATED"/>
    <property type="match status" value="1"/>
</dbReference>
<dbReference type="PROSITE" id="PS50888">
    <property type="entry name" value="BHLH"/>
    <property type="match status" value="1"/>
</dbReference>
<feature type="compositionally biased region" description="Low complexity" evidence="7">
    <location>
        <begin position="83"/>
        <end position="95"/>
    </location>
</feature>
<dbReference type="InterPro" id="IPR045843">
    <property type="entry name" value="IND-like"/>
</dbReference>
<dbReference type="RefSeq" id="XP_016451818.1">
    <property type="nucleotide sequence ID" value="XM_016596332.1"/>
</dbReference>
<organism evidence="9 10">
    <name type="scientific">Nicotiana tabacum</name>
    <name type="common">Common tobacco</name>
    <dbReference type="NCBI Taxonomy" id="4097"/>
    <lineage>
        <taxon>Eukaryota</taxon>
        <taxon>Viridiplantae</taxon>
        <taxon>Streptophyta</taxon>
        <taxon>Embryophyta</taxon>
        <taxon>Tracheophyta</taxon>
        <taxon>Spermatophyta</taxon>
        <taxon>Magnoliopsida</taxon>
        <taxon>eudicotyledons</taxon>
        <taxon>Gunneridae</taxon>
        <taxon>Pentapetalae</taxon>
        <taxon>asterids</taxon>
        <taxon>lamiids</taxon>
        <taxon>Solanales</taxon>
        <taxon>Solanaceae</taxon>
        <taxon>Nicotianoideae</taxon>
        <taxon>Nicotianeae</taxon>
        <taxon>Nicotiana</taxon>
    </lineage>
</organism>
<reference evidence="9" key="1">
    <citation type="journal article" date="2014" name="Nat. Commun.">
        <title>The tobacco genome sequence and its comparison with those of tomato and potato.</title>
        <authorList>
            <person name="Sierro N."/>
            <person name="Battey J.N."/>
            <person name="Ouadi S."/>
            <person name="Bakaher N."/>
            <person name="Bovet L."/>
            <person name="Willig A."/>
            <person name="Goepfert S."/>
            <person name="Peitsch M.C."/>
            <person name="Ivanov N.V."/>
        </authorList>
    </citation>
    <scope>NUCLEOTIDE SEQUENCE [LARGE SCALE GENOMIC DNA]</scope>
</reference>
<reference evidence="10" key="2">
    <citation type="submission" date="2025-08" db="UniProtKB">
        <authorList>
            <consortium name="RefSeq"/>
        </authorList>
    </citation>
    <scope>IDENTIFICATION</scope>
    <source>
        <tissue evidence="10">Leaf</tissue>
    </source>
</reference>
<dbReference type="SMART" id="SM00353">
    <property type="entry name" value="HLH"/>
    <property type="match status" value="1"/>
</dbReference>
<evidence type="ECO:0000256" key="2">
    <source>
        <dbReference type="ARBA" id="ARBA00023015"/>
    </source>
</evidence>
<keyword evidence="3" id="KW-0238">DNA-binding</keyword>
<dbReference type="KEGG" id="nta:107776436"/>
<dbReference type="InterPro" id="IPR036638">
    <property type="entry name" value="HLH_DNA-bd_sf"/>
</dbReference>
<dbReference type="STRING" id="4097.A0A1S3YIF4"/>
<evidence type="ECO:0000313" key="10">
    <source>
        <dbReference type="RefSeq" id="XP_016451818.1"/>
    </source>
</evidence>
<comment type="subcellular location">
    <subcellularLocation>
        <location evidence="1">Nucleus</location>
    </subcellularLocation>
</comment>
<dbReference type="PaxDb" id="4097-A0A1S3YIF4"/>
<dbReference type="AlphaFoldDB" id="A0A1S3YIF4"/>
<dbReference type="GO" id="GO:0006357">
    <property type="term" value="P:regulation of transcription by RNA polymerase II"/>
    <property type="evidence" value="ECO:0000318"/>
    <property type="project" value="GO_Central"/>
</dbReference>
<feature type="region of interest" description="Disordered" evidence="7">
    <location>
        <begin position="83"/>
        <end position="102"/>
    </location>
</feature>
<keyword evidence="4" id="KW-0804">Transcription</keyword>
<keyword evidence="2" id="KW-0805">Transcription regulation</keyword>
<dbReference type="PANTHER" id="PTHR16223:SF186">
    <property type="entry name" value="BHLH DOMAIN-CONTAINING PROTEIN"/>
    <property type="match status" value="1"/>
</dbReference>
<dbReference type="FunFam" id="4.10.280.10:FF:000021">
    <property type="entry name" value="Transcription factor bHLH130 family"/>
    <property type="match status" value="1"/>
</dbReference>
<keyword evidence="5" id="KW-0539">Nucleus</keyword>
<dbReference type="OrthoDB" id="2019494at2759"/>
<keyword evidence="6" id="KW-0175">Coiled coil</keyword>
<dbReference type="Proteomes" id="UP000790787">
    <property type="component" value="Chromosome 18"/>
</dbReference>
<accession>A0A1S3YIF4</accession>
<dbReference type="OMA" id="MPSWEDS"/>
<dbReference type="GO" id="GO:0000978">
    <property type="term" value="F:RNA polymerase II cis-regulatory region sequence-specific DNA binding"/>
    <property type="evidence" value="ECO:0000318"/>
    <property type="project" value="GO_Central"/>
</dbReference>